<evidence type="ECO:0008006" key="4">
    <source>
        <dbReference type="Google" id="ProtNLM"/>
    </source>
</evidence>
<dbReference type="GO" id="GO:0031674">
    <property type="term" value="C:I band"/>
    <property type="evidence" value="ECO:0007669"/>
    <property type="project" value="TreeGrafter"/>
</dbReference>
<organism evidence="2 3">
    <name type="scientific">Anser cygnoides</name>
    <name type="common">Swan goose</name>
    <dbReference type="NCBI Taxonomy" id="8845"/>
    <lineage>
        <taxon>Eukaryota</taxon>
        <taxon>Metazoa</taxon>
        <taxon>Chordata</taxon>
        <taxon>Craniata</taxon>
        <taxon>Vertebrata</taxon>
        <taxon>Euteleostomi</taxon>
        <taxon>Archelosauria</taxon>
        <taxon>Archosauria</taxon>
        <taxon>Dinosauria</taxon>
        <taxon>Saurischia</taxon>
        <taxon>Theropoda</taxon>
        <taxon>Coelurosauria</taxon>
        <taxon>Aves</taxon>
        <taxon>Neognathae</taxon>
        <taxon>Galloanserae</taxon>
        <taxon>Anseriformes</taxon>
        <taxon>Anatidae</taxon>
        <taxon>Anserinae</taxon>
        <taxon>Anser</taxon>
    </lineage>
</organism>
<feature type="coiled-coil region" evidence="1">
    <location>
        <begin position="33"/>
        <end position="261"/>
    </location>
</feature>
<dbReference type="AlphaFoldDB" id="A0A8B9DVR8"/>
<proteinExistence type="predicted"/>
<evidence type="ECO:0000256" key="1">
    <source>
        <dbReference type="SAM" id="Coils"/>
    </source>
</evidence>
<feature type="coiled-coil region" evidence="1">
    <location>
        <begin position="290"/>
        <end position="317"/>
    </location>
</feature>
<dbReference type="GO" id="GO:0035556">
    <property type="term" value="P:intracellular signal transduction"/>
    <property type="evidence" value="ECO:0007669"/>
    <property type="project" value="TreeGrafter"/>
</dbReference>
<protein>
    <recommendedName>
        <fullName evidence="4">Myocardial zonula adherens protein</fullName>
    </recommendedName>
</protein>
<evidence type="ECO:0000313" key="3">
    <source>
        <dbReference type="Proteomes" id="UP000694521"/>
    </source>
</evidence>
<keyword evidence="1" id="KW-0175">Coiled coil</keyword>
<dbReference type="Ensembl" id="ENSACDT00005013238.1">
    <property type="protein sequence ID" value="ENSACDP00005011045.1"/>
    <property type="gene ID" value="ENSACDG00005007954.1"/>
</dbReference>
<dbReference type="PANTHER" id="PTHR23171">
    <property type="entry name" value="GDOWN1"/>
    <property type="match status" value="1"/>
</dbReference>
<name>A0A8B9DVR8_ANSCY</name>
<reference evidence="2" key="2">
    <citation type="submission" date="2025-09" db="UniProtKB">
        <authorList>
            <consortium name="Ensembl"/>
        </authorList>
    </citation>
    <scope>IDENTIFICATION</scope>
</reference>
<dbReference type="InterPro" id="IPR051375">
    <property type="entry name" value="Tuftelin_GRINL1A/MYZAP/CCD68"/>
</dbReference>
<accession>A0A8B9DVR8</accession>
<dbReference type="Proteomes" id="UP000694521">
    <property type="component" value="Unplaced"/>
</dbReference>
<dbReference type="PANTHER" id="PTHR23171:SF2">
    <property type="entry name" value="MYOCARDIAL ZONULA ADHERENS PROTEIN"/>
    <property type="match status" value="1"/>
</dbReference>
<reference evidence="2" key="1">
    <citation type="submission" date="2025-08" db="UniProtKB">
        <authorList>
            <consortium name="Ensembl"/>
        </authorList>
    </citation>
    <scope>IDENTIFICATION</scope>
</reference>
<evidence type="ECO:0000313" key="2">
    <source>
        <dbReference type="Ensembl" id="ENSACDP00005011045.1"/>
    </source>
</evidence>
<sequence>MSPGTLSHGMVYGVVHRTDNNHKREMVVYGWSADQLKEEMNYIKEVRATLEKVRKKMYGEYDEMKRKIQQLTNELKKTLVDVTLENTDIREQIRNLKHTHEQSMEKLREKQKQLETAQIENQLLKLKVESSQEANAEVMREMTRKLYSQYEEKMREEEQKHKAEKEILLEETNRLLKAIEEANKKMQITETSIQEKDQRIGELDRLIERMEEERHQLQKQLELNEIQISGAKSENSDSERSQHLEEVAASLRERIKHLDDMVHCQQKKVKHMVEEIEMLKKKVKEKELFIIQLLEKISFLECENKELQDKLDYLMENQPKTNVETRDAGVGCDLPSRYFNFLLVYSKLIHNVLYCHCVGTLLAQTVKSCKIFLIFKEELVGTRCNML</sequence>
<keyword evidence="3" id="KW-1185">Reference proteome</keyword>